<gene>
    <name evidence="1" type="ORF">EVOR1521_LOCUS9295</name>
</gene>
<dbReference type="EMBL" id="CAUJNA010000835">
    <property type="protein sequence ID" value="CAJ1381694.1"/>
    <property type="molecule type" value="Genomic_DNA"/>
</dbReference>
<keyword evidence="2" id="KW-1185">Reference proteome</keyword>
<dbReference type="Proteomes" id="UP001178507">
    <property type="component" value="Unassembled WGS sequence"/>
</dbReference>
<accession>A0AA36I8M1</accession>
<comment type="caution">
    <text evidence="1">The sequence shown here is derived from an EMBL/GenBank/DDBJ whole genome shotgun (WGS) entry which is preliminary data.</text>
</comment>
<evidence type="ECO:0000313" key="2">
    <source>
        <dbReference type="Proteomes" id="UP001178507"/>
    </source>
</evidence>
<dbReference type="AlphaFoldDB" id="A0AA36I8M1"/>
<proteinExistence type="predicted"/>
<name>A0AA36I8M1_9DINO</name>
<evidence type="ECO:0000313" key="1">
    <source>
        <dbReference type="EMBL" id="CAJ1381694.1"/>
    </source>
</evidence>
<organism evidence="1 2">
    <name type="scientific">Effrenium voratum</name>
    <dbReference type="NCBI Taxonomy" id="2562239"/>
    <lineage>
        <taxon>Eukaryota</taxon>
        <taxon>Sar</taxon>
        <taxon>Alveolata</taxon>
        <taxon>Dinophyceae</taxon>
        <taxon>Suessiales</taxon>
        <taxon>Symbiodiniaceae</taxon>
        <taxon>Effrenium</taxon>
    </lineage>
</organism>
<sequence length="114" mass="13387">MTDTYTLGWWSKYLDFFSWRLLNFPLGVAGPLDPYVGRQIQFCFFRLPLEEELKAMEADGLPPPNNWLCESQKLMFFRLRISNNVEHEDAFEECVDFDELEEDVEALAEKAIKA</sequence>
<protein>
    <submittedName>
        <fullName evidence="1">Uncharacterized protein</fullName>
    </submittedName>
</protein>
<reference evidence="1" key="1">
    <citation type="submission" date="2023-08" db="EMBL/GenBank/DDBJ databases">
        <authorList>
            <person name="Chen Y."/>
            <person name="Shah S."/>
            <person name="Dougan E. K."/>
            <person name="Thang M."/>
            <person name="Chan C."/>
        </authorList>
    </citation>
    <scope>NUCLEOTIDE SEQUENCE</scope>
</reference>